<evidence type="ECO:0000313" key="7">
    <source>
        <dbReference type="EMBL" id="KTB02183.1"/>
    </source>
</evidence>
<feature type="region of interest" description="Disordered" evidence="6">
    <location>
        <begin position="102"/>
        <end position="137"/>
    </location>
</feature>
<dbReference type="PRINTS" id="PR00320">
    <property type="entry name" value="GPROTEINBRPT"/>
</dbReference>
<dbReference type="InterPro" id="IPR020472">
    <property type="entry name" value="WD40_PAC1"/>
</dbReference>
<evidence type="ECO:0000313" key="8">
    <source>
        <dbReference type="Proteomes" id="UP000054886"/>
    </source>
</evidence>
<comment type="caution">
    <text evidence="7">The sequence shown here is derived from an EMBL/GenBank/DDBJ whole genome shotgun (WGS) entry which is preliminary data.</text>
</comment>
<dbReference type="Gene3D" id="2.130.10.10">
    <property type="entry name" value="YVTN repeat-like/Quinoprotein amine dehydrogenase"/>
    <property type="match status" value="2"/>
</dbReference>
<evidence type="ECO:0000256" key="5">
    <source>
        <dbReference type="PROSITE-ProRule" id="PRU00221"/>
    </source>
</evidence>
<dbReference type="VEuPathDB" id="FungiDB:GWK60_K11605"/>
<organism evidence="7 8">
    <name type="scientific">Candida glabrata</name>
    <name type="common">Yeast</name>
    <name type="synonym">Torulopsis glabrata</name>
    <dbReference type="NCBI Taxonomy" id="5478"/>
    <lineage>
        <taxon>Eukaryota</taxon>
        <taxon>Fungi</taxon>
        <taxon>Dikarya</taxon>
        <taxon>Ascomycota</taxon>
        <taxon>Saccharomycotina</taxon>
        <taxon>Saccharomycetes</taxon>
        <taxon>Saccharomycetales</taxon>
        <taxon>Saccharomycetaceae</taxon>
        <taxon>Nakaseomyces</taxon>
    </lineage>
</organism>
<dbReference type="AlphaFoldDB" id="A0A0W0DDB7"/>
<dbReference type="GO" id="GO:0031464">
    <property type="term" value="C:Cul4A-RING E3 ubiquitin ligase complex"/>
    <property type="evidence" value="ECO:0007669"/>
    <property type="project" value="TreeGrafter"/>
</dbReference>
<name>A0A0W0DDB7_CANGB</name>
<keyword evidence="3" id="KW-0227">DNA damage</keyword>
<feature type="compositionally biased region" description="Polar residues" evidence="6">
    <location>
        <begin position="151"/>
        <end position="166"/>
    </location>
</feature>
<proteinExistence type="predicted"/>
<dbReference type="VEuPathDB" id="FungiDB:B1J91_K11836g"/>
<dbReference type="SMART" id="SM00320">
    <property type="entry name" value="WD40"/>
    <property type="match status" value="4"/>
</dbReference>
<keyword evidence="2" id="KW-0677">Repeat</keyword>
<dbReference type="VEuPathDB" id="FungiDB:GVI51_K11671"/>
<feature type="region of interest" description="Disordered" evidence="6">
    <location>
        <begin position="151"/>
        <end position="189"/>
    </location>
</feature>
<evidence type="ECO:0000256" key="1">
    <source>
        <dbReference type="ARBA" id="ARBA00022574"/>
    </source>
</evidence>
<feature type="repeat" description="WD" evidence="5">
    <location>
        <begin position="188"/>
        <end position="230"/>
    </location>
</feature>
<dbReference type="InterPro" id="IPR036322">
    <property type="entry name" value="WD40_repeat_dom_sf"/>
</dbReference>
<dbReference type="InterPro" id="IPR042238">
    <property type="entry name" value="Rad28/ERCC8/Ckn1/ATCSA-1"/>
</dbReference>
<dbReference type="GO" id="GO:0000109">
    <property type="term" value="C:nucleotide-excision repair complex"/>
    <property type="evidence" value="ECO:0007669"/>
    <property type="project" value="TreeGrafter"/>
</dbReference>
<evidence type="ECO:0000256" key="2">
    <source>
        <dbReference type="ARBA" id="ARBA00022737"/>
    </source>
</evidence>
<keyword evidence="1 5" id="KW-0853">WD repeat</keyword>
<dbReference type="SUPFAM" id="SSF50978">
    <property type="entry name" value="WD40 repeat-like"/>
    <property type="match status" value="1"/>
</dbReference>
<sequence length="522" mass="57361">MNKLAFDRLFENHASSINDALHTGDSLKVYSHCPQRAHLSPGVSTLATDSTSGNLLLSGSYDGSVSLWSLDGKVQDNSLVNKRLEYITRKAHDGTAQNTTHIKSLRPSLHKRQKTQDPRAVRHAARHAGPRAASSPVHAFETRAYKYRMYRQSSSPQSNPLGSTPGTARASPASHLEQAGEPPEEDPHRAHTYGITCLAWYGPDNGIFLTGSNDHAVKLWDTASFEAVKCYNFDTRVNDLHSTSAAQSLIAVATDDYYPRVIDLRQSAADEAGAMQLGAKSLMRDPMLCARFHPTNGQLLATGDAGGNCKLWDLRMVGKPWGNMASMRPGNPGVTVANSGLGSASNSKAHLRSCNALTWSPGGSELVTMGTDGRIYCWSPFQLNAESIVDVSGTATADRQIGPIDLEYTGCRTIGGSTIDPSRNKEQHKYRTSQRLEWFDNYLLVNTDYAEIQIYEIDTGKYLDKISYDYENDLQHTKSKLVKTIKRNKKLIGGMCLQKFIHNGVGLRLYLGTNDGYVVEMS</sequence>
<feature type="repeat" description="WD" evidence="5">
    <location>
        <begin position="347"/>
        <end position="379"/>
    </location>
</feature>
<dbReference type="EMBL" id="LLZZ01000126">
    <property type="protein sequence ID" value="KTB02183.1"/>
    <property type="molecule type" value="Genomic_DNA"/>
</dbReference>
<evidence type="ECO:0000256" key="3">
    <source>
        <dbReference type="ARBA" id="ARBA00022763"/>
    </source>
</evidence>
<reference evidence="7 8" key="1">
    <citation type="submission" date="2015-10" db="EMBL/GenBank/DDBJ databases">
        <title>Draft genomes sequences of Candida glabrata isolates 1A, 1B, 2A, 2B, 3A and 3B.</title>
        <authorList>
            <person name="Haavelsrud O.E."/>
            <person name="Gaustad P."/>
        </authorList>
    </citation>
    <scope>NUCLEOTIDE SEQUENCE [LARGE SCALE GENOMIC DNA]</scope>
    <source>
        <strain evidence="7">910700640</strain>
    </source>
</reference>
<dbReference type="PROSITE" id="PS50294">
    <property type="entry name" value="WD_REPEATS_REGION"/>
    <property type="match status" value="1"/>
</dbReference>
<dbReference type="GO" id="GO:0006283">
    <property type="term" value="P:transcription-coupled nucleotide-excision repair"/>
    <property type="evidence" value="ECO:0007669"/>
    <property type="project" value="InterPro"/>
</dbReference>
<evidence type="ECO:0000256" key="6">
    <source>
        <dbReference type="SAM" id="MobiDB-lite"/>
    </source>
</evidence>
<dbReference type="GO" id="GO:0000209">
    <property type="term" value="P:protein polyubiquitination"/>
    <property type="evidence" value="ECO:0007669"/>
    <property type="project" value="TreeGrafter"/>
</dbReference>
<evidence type="ECO:0000256" key="4">
    <source>
        <dbReference type="ARBA" id="ARBA00023204"/>
    </source>
</evidence>
<dbReference type="VEuPathDB" id="FungiDB:CAGL0K11836g"/>
<dbReference type="PANTHER" id="PTHR46202:SF1">
    <property type="entry name" value="DNA EXCISION REPAIR PROTEIN ERCC-8"/>
    <property type="match status" value="1"/>
</dbReference>
<dbReference type="PROSITE" id="PS50082">
    <property type="entry name" value="WD_REPEATS_2"/>
    <property type="match status" value="3"/>
</dbReference>
<dbReference type="Pfam" id="PF00400">
    <property type="entry name" value="WD40"/>
    <property type="match status" value="4"/>
</dbReference>
<dbReference type="Proteomes" id="UP000054886">
    <property type="component" value="Unassembled WGS sequence"/>
</dbReference>
<dbReference type="InterPro" id="IPR015943">
    <property type="entry name" value="WD40/YVTN_repeat-like_dom_sf"/>
</dbReference>
<gene>
    <name evidence="7" type="ORF">AO440_003749</name>
</gene>
<accession>A0A0W0DDB7</accession>
<dbReference type="PANTHER" id="PTHR46202">
    <property type="entry name" value="DNA EXCISION REPAIR PROTEIN ERCC-8"/>
    <property type="match status" value="1"/>
</dbReference>
<protein>
    <submittedName>
        <fullName evidence="7">Radiation-sensitive protein 28</fullName>
    </submittedName>
</protein>
<dbReference type="GO" id="GO:0043161">
    <property type="term" value="P:proteasome-mediated ubiquitin-dependent protein catabolic process"/>
    <property type="evidence" value="ECO:0007669"/>
    <property type="project" value="TreeGrafter"/>
</dbReference>
<feature type="repeat" description="WD" evidence="5">
    <location>
        <begin position="50"/>
        <end position="71"/>
    </location>
</feature>
<dbReference type="InterPro" id="IPR001680">
    <property type="entry name" value="WD40_rpt"/>
</dbReference>
<keyword evidence="4" id="KW-0234">DNA repair</keyword>